<organism evidence="3 4">
    <name type="scientific">Sphingomonas piscis</name>
    <dbReference type="NCBI Taxonomy" id="2714943"/>
    <lineage>
        <taxon>Bacteria</taxon>
        <taxon>Pseudomonadati</taxon>
        <taxon>Pseudomonadota</taxon>
        <taxon>Alphaproteobacteria</taxon>
        <taxon>Sphingomonadales</taxon>
        <taxon>Sphingomonadaceae</taxon>
        <taxon>Sphingomonas</taxon>
    </lineage>
</organism>
<feature type="region of interest" description="Disordered" evidence="1">
    <location>
        <begin position="1"/>
        <end position="28"/>
    </location>
</feature>
<dbReference type="Pfam" id="PF13406">
    <property type="entry name" value="SLT_2"/>
    <property type="match status" value="1"/>
</dbReference>
<dbReference type="KEGG" id="spii:G7077_00225"/>
<dbReference type="PANTHER" id="PTHR30163:SF8">
    <property type="entry name" value="LYTIC MUREIN TRANSGLYCOSYLASE"/>
    <property type="match status" value="1"/>
</dbReference>
<dbReference type="GO" id="GO:0009253">
    <property type="term" value="P:peptidoglycan catabolic process"/>
    <property type="evidence" value="ECO:0007669"/>
    <property type="project" value="TreeGrafter"/>
</dbReference>
<evidence type="ECO:0000259" key="2">
    <source>
        <dbReference type="Pfam" id="PF13406"/>
    </source>
</evidence>
<proteinExistence type="predicted"/>
<evidence type="ECO:0000313" key="4">
    <source>
        <dbReference type="Proteomes" id="UP000503222"/>
    </source>
</evidence>
<evidence type="ECO:0000256" key="1">
    <source>
        <dbReference type="SAM" id="MobiDB-lite"/>
    </source>
</evidence>
<dbReference type="InterPro" id="IPR023346">
    <property type="entry name" value="Lysozyme-like_dom_sf"/>
</dbReference>
<reference evidence="3 4" key="1">
    <citation type="submission" date="2020-03" db="EMBL/GenBank/DDBJ databases">
        <title>Sphingomonas sp. nov., isolated from fish.</title>
        <authorList>
            <person name="Hyun D.-W."/>
            <person name="Bae J.-W."/>
        </authorList>
    </citation>
    <scope>NUCLEOTIDE SEQUENCE [LARGE SCALE GENOMIC DNA]</scope>
    <source>
        <strain evidence="3 4">HDW15B</strain>
    </source>
</reference>
<dbReference type="InterPro" id="IPR043426">
    <property type="entry name" value="MltB-like"/>
</dbReference>
<protein>
    <submittedName>
        <fullName evidence="3">Lytic murein transglycosylase</fullName>
    </submittedName>
</protein>
<evidence type="ECO:0000313" key="3">
    <source>
        <dbReference type="EMBL" id="QIK79834.1"/>
    </source>
</evidence>
<dbReference type="InterPro" id="IPR031304">
    <property type="entry name" value="SLT_2"/>
</dbReference>
<dbReference type="Gene3D" id="1.10.530.10">
    <property type="match status" value="1"/>
</dbReference>
<feature type="domain" description="Transglycosylase SLT" evidence="2">
    <location>
        <begin position="35"/>
        <end position="340"/>
    </location>
</feature>
<dbReference type="PANTHER" id="PTHR30163">
    <property type="entry name" value="MEMBRANE-BOUND LYTIC MUREIN TRANSGLYCOSYLASE B"/>
    <property type="match status" value="1"/>
</dbReference>
<keyword evidence="4" id="KW-1185">Reference proteome</keyword>
<dbReference type="EMBL" id="CP049869">
    <property type="protein sequence ID" value="QIK79834.1"/>
    <property type="molecule type" value="Genomic_DNA"/>
</dbReference>
<sequence length="345" mass="38222">MQQAAPASRPDLRPSAVQTTAAPAVQPAAPTGFEGYKRVLAARALREGVRPQTVQNYVYSTRLNQRAIDLDKGPQNISYSNTISPFAPYRREHVTPSLIARGQDRYSRYYQHLTAMQARYGVDPAVMMAIYGHETSYGSFTGGFDLLDVLASLAYDGRRRELFESEFVGALKLLDIGVGRGRLKGSYAGATGYPQFMPTVALRLRADGDGDGYADLWNNEEDGLASIGNYLRDAGWKPNVPWGVAVQVPATLNRAAIRSTLRPQRCPRVYQRHSRWLTMREWRGLGLLPVRATLPDNELATLIEPDGPGQTAYLLTTNYRAILDYNCSNFYALSVGLLADAIARR</sequence>
<dbReference type="Proteomes" id="UP000503222">
    <property type="component" value="Chromosome"/>
</dbReference>
<dbReference type="SUPFAM" id="SSF53955">
    <property type="entry name" value="Lysozyme-like"/>
    <property type="match status" value="1"/>
</dbReference>
<name>A0A6G7YSX7_9SPHN</name>
<gene>
    <name evidence="3" type="ORF">G7077_00225</name>
</gene>
<dbReference type="AlphaFoldDB" id="A0A6G7YSX7"/>
<feature type="compositionally biased region" description="Low complexity" evidence="1">
    <location>
        <begin position="16"/>
        <end position="28"/>
    </location>
</feature>
<accession>A0A6G7YSX7</accession>
<dbReference type="GO" id="GO:0008933">
    <property type="term" value="F:peptidoglycan lytic transglycosylase activity"/>
    <property type="evidence" value="ECO:0007669"/>
    <property type="project" value="TreeGrafter"/>
</dbReference>
<dbReference type="Gene3D" id="1.10.8.350">
    <property type="entry name" value="Bacterial muramidase"/>
    <property type="match status" value="1"/>
</dbReference>